<feature type="transmembrane region" description="Helical" evidence="8">
    <location>
        <begin position="67"/>
        <end position="84"/>
    </location>
</feature>
<dbReference type="Pfam" id="PF03547">
    <property type="entry name" value="Mem_trans"/>
    <property type="match status" value="2"/>
</dbReference>
<feature type="transmembrane region" description="Helical" evidence="8">
    <location>
        <begin position="105"/>
        <end position="123"/>
    </location>
</feature>
<sequence>MSPFHHLFEELIVLYIMALIGFLAKKKGIWDVSADNVLTRLLLYITLPALILYSMDIPFSRHLLAHAGWLCLLSAFALITACLVSRQLSTCLPLSSSREGVWQGLVTFGNQGFLGYSVCFLLFGEQGIVYAAIFNIPYLFFIWTYGIFIVARHSTMLNWSQLLLNPGVLATALGFMFYLTPFHWPSTLSSVLESVGLMTIPLSMIMIGSFMANMNKRDMGRLSLNRSLWIACALKLVLLPLLLLPFSFLPVPFILVTIAFMITAMPAAPTICLYAQQYGKDATFAAAGVTLSTLLALITVPLLYMLAQWAGQMWFS</sequence>
<evidence type="ECO:0000256" key="3">
    <source>
        <dbReference type="ARBA" id="ARBA00022448"/>
    </source>
</evidence>
<dbReference type="PANTHER" id="PTHR36838">
    <property type="entry name" value="AUXIN EFFLUX CARRIER FAMILY PROTEIN"/>
    <property type="match status" value="1"/>
</dbReference>
<evidence type="ECO:0000256" key="8">
    <source>
        <dbReference type="SAM" id="Phobius"/>
    </source>
</evidence>
<dbReference type="Gene3D" id="1.20.1530.20">
    <property type="match status" value="1"/>
</dbReference>
<evidence type="ECO:0000256" key="6">
    <source>
        <dbReference type="ARBA" id="ARBA00022989"/>
    </source>
</evidence>
<organism evidence="9 10">
    <name type="scientific">Caldalkalibacillus uzonensis</name>
    <dbReference type="NCBI Taxonomy" id="353224"/>
    <lineage>
        <taxon>Bacteria</taxon>
        <taxon>Bacillati</taxon>
        <taxon>Bacillota</taxon>
        <taxon>Bacilli</taxon>
        <taxon>Bacillales</taxon>
        <taxon>Bacillaceae</taxon>
        <taxon>Caldalkalibacillus</taxon>
    </lineage>
</organism>
<keyword evidence="6 8" id="KW-1133">Transmembrane helix</keyword>
<dbReference type="PANTHER" id="PTHR36838:SF3">
    <property type="entry name" value="TRANSPORTER AUXIN EFFLUX CARRIER EC FAMILY"/>
    <property type="match status" value="1"/>
</dbReference>
<evidence type="ECO:0000256" key="1">
    <source>
        <dbReference type="ARBA" id="ARBA00004651"/>
    </source>
</evidence>
<evidence type="ECO:0000256" key="5">
    <source>
        <dbReference type="ARBA" id="ARBA00022692"/>
    </source>
</evidence>
<evidence type="ECO:0000256" key="2">
    <source>
        <dbReference type="ARBA" id="ARBA00010145"/>
    </source>
</evidence>
<protein>
    <submittedName>
        <fullName evidence="9">Permease</fullName>
    </submittedName>
</protein>
<evidence type="ECO:0000313" key="9">
    <source>
        <dbReference type="EMBL" id="MDQ0340356.1"/>
    </source>
</evidence>
<keyword evidence="7 8" id="KW-0472">Membrane</keyword>
<comment type="caution">
    <text evidence="9">The sequence shown here is derived from an EMBL/GenBank/DDBJ whole genome shotgun (WGS) entry which is preliminary data.</text>
</comment>
<feature type="transmembrane region" description="Helical" evidence="8">
    <location>
        <begin position="253"/>
        <end position="275"/>
    </location>
</feature>
<name>A0ABU0CVC2_9BACI</name>
<dbReference type="InterPro" id="IPR038770">
    <property type="entry name" value="Na+/solute_symporter_sf"/>
</dbReference>
<evidence type="ECO:0000313" key="10">
    <source>
        <dbReference type="Proteomes" id="UP001232445"/>
    </source>
</evidence>
<feature type="transmembrane region" description="Helical" evidence="8">
    <location>
        <begin position="227"/>
        <end position="247"/>
    </location>
</feature>
<keyword evidence="4" id="KW-1003">Cell membrane</keyword>
<dbReference type="RefSeq" id="WP_307341830.1">
    <property type="nucleotide sequence ID" value="NZ_JAUSUQ010000013.1"/>
</dbReference>
<dbReference type="Proteomes" id="UP001232445">
    <property type="component" value="Unassembled WGS sequence"/>
</dbReference>
<feature type="transmembrane region" description="Helical" evidence="8">
    <location>
        <begin position="282"/>
        <end position="307"/>
    </location>
</feature>
<accession>A0ABU0CVC2</accession>
<dbReference type="InterPro" id="IPR004776">
    <property type="entry name" value="Mem_transp_PIN-like"/>
</dbReference>
<feature type="transmembrane region" description="Helical" evidence="8">
    <location>
        <begin position="196"/>
        <end position="215"/>
    </location>
</feature>
<dbReference type="EMBL" id="JAUSUQ010000013">
    <property type="protein sequence ID" value="MDQ0340356.1"/>
    <property type="molecule type" value="Genomic_DNA"/>
</dbReference>
<keyword evidence="5 8" id="KW-0812">Transmembrane</keyword>
<feature type="transmembrane region" description="Helical" evidence="8">
    <location>
        <begin position="6"/>
        <end position="25"/>
    </location>
</feature>
<feature type="transmembrane region" description="Helical" evidence="8">
    <location>
        <begin position="162"/>
        <end position="184"/>
    </location>
</feature>
<proteinExistence type="inferred from homology"/>
<reference evidence="9 10" key="1">
    <citation type="submission" date="2023-07" db="EMBL/GenBank/DDBJ databases">
        <title>Genomic Encyclopedia of Type Strains, Phase IV (KMG-IV): sequencing the most valuable type-strain genomes for metagenomic binning, comparative biology and taxonomic classification.</title>
        <authorList>
            <person name="Goeker M."/>
        </authorList>
    </citation>
    <scope>NUCLEOTIDE SEQUENCE [LARGE SCALE GENOMIC DNA]</scope>
    <source>
        <strain evidence="9 10">DSM 17740</strain>
    </source>
</reference>
<evidence type="ECO:0000256" key="4">
    <source>
        <dbReference type="ARBA" id="ARBA00022475"/>
    </source>
</evidence>
<evidence type="ECO:0000256" key="7">
    <source>
        <dbReference type="ARBA" id="ARBA00023136"/>
    </source>
</evidence>
<comment type="subcellular location">
    <subcellularLocation>
        <location evidence="1">Cell membrane</location>
        <topology evidence="1">Multi-pass membrane protein</topology>
    </subcellularLocation>
</comment>
<keyword evidence="3" id="KW-0813">Transport</keyword>
<keyword evidence="10" id="KW-1185">Reference proteome</keyword>
<gene>
    <name evidence="9" type="ORF">J2S00_003165</name>
</gene>
<feature type="transmembrane region" description="Helical" evidence="8">
    <location>
        <begin position="129"/>
        <end position="150"/>
    </location>
</feature>
<comment type="similarity">
    <text evidence="2">Belongs to the auxin efflux carrier (TC 2.A.69) family.</text>
</comment>
<feature type="transmembrane region" description="Helical" evidence="8">
    <location>
        <begin position="37"/>
        <end position="55"/>
    </location>
</feature>